<dbReference type="SUPFAM" id="SSF49899">
    <property type="entry name" value="Concanavalin A-like lectins/glucanases"/>
    <property type="match status" value="1"/>
</dbReference>
<evidence type="ECO:0008006" key="4">
    <source>
        <dbReference type="Google" id="ProtNLM"/>
    </source>
</evidence>
<comment type="caution">
    <text evidence="2">The sequence shown here is derived from an EMBL/GenBank/DDBJ whole genome shotgun (WGS) entry which is preliminary data.</text>
</comment>
<feature type="compositionally biased region" description="Gly residues" evidence="1">
    <location>
        <begin position="174"/>
        <end position="188"/>
    </location>
</feature>
<dbReference type="Proteomes" id="UP000011509">
    <property type="component" value="Unassembled WGS sequence"/>
</dbReference>
<dbReference type="Gene3D" id="2.60.40.10">
    <property type="entry name" value="Immunoglobulins"/>
    <property type="match status" value="1"/>
</dbReference>
<feature type="compositionally biased region" description="Polar residues" evidence="1">
    <location>
        <begin position="216"/>
        <end position="228"/>
    </location>
</feature>
<dbReference type="Gene3D" id="2.60.120.200">
    <property type="match status" value="1"/>
</dbReference>
<dbReference type="AlphaFoldDB" id="M0EMI2"/>
<name>M0EMI2_9EURY</name>
<evidence type="ECO:0000256" key="1">
    <source>
        <dbReference type="SAM" id="MobiDB-lite"/>
    </source>
</evidence>
<dbReference type="SUPFAM" id="SSF49265">
    <property type="entry name" value="Fibronectin type III"/>
    <property type="match status" value="1"/>
</dbReference>
<feature type="region of interest" description="Disordered" evidence="1">
    <location>
        <begin position="116"/>
        <end position="228"/>
    </location>
</feature>
<dbReference type="STRING" id="1227466.C464_06180"/>
<dbReference type="InterPro" id="IPR013320">
    <property type="entry name" value="ConA-like_dom_sf"/>
</dbReference>
<feature type="region of interest" description="Disordered" evidence="1">
    <location>
        <begin position="1128"/>
        <end position="1151"/>
    </location>
</feature>
<sequence>MVTETFTPGEDFVVPIGVDTITVELEGTKGQVINNSNQQIFESGDGGRVAGDLSVSPGETLYIRSSPGGASDGQNGGDSIDIRRGGTALSDRIAVAAGGGGGGIYGELDEFYPYDDFLGGDGGADTGEDGQYGSDAGEGGTQSSGGAGGTDSSAGNDGEFGSGGDHPGESNDIGAGGGGAGWYGGGAGSSNVTSTGTNESDGGGGGSNYDDGLDTVTANERGTSSRSYSQGGLVTITYEVAPVAPGASAAYVADDQIDVSISEDASAGDPDNFEVEMRRDEGSWQTPAGGPSSTSTAGTYSYGPSSDSGYGEQIGIDSKFEFRVRAVNDAGPSDWTYTDPVRTRPLSPHDPSINRPDGDTLVIEYTDNSDVADKTAVFYRKDSGSGYGSWQYTDAISTGAVSKGAQRSLTVSVGDAAWFERDARYQFRLRHEHVSSGLDSGFVYADYGNEGNVYFADDFESGDLSAWDSTTGVVATGDASHPNAADTGINGPDSGSYFATFDAEGFVEKSLGDLTGETSVLVRCALATGSMDNASEYTEIQWYDGSSWNTVERLDHSYNEQGWVEVHEIIPDSWLSADSRVRVLGVGGLGGGDQHAVDRFVVSDVLHEYTTPATPSNLSLDASTGREITATWSLSASVAAKADVRDTETWFGPTGDSLTGVNRDSGMETYTFTNLLDGERYRVEVNDSIIQHRRGSPGVEIDSERAAGEATTNLPAPTALTVSGVTADSADVLFEDNANNKAGYRAYSGPVSSFEAQGDFDAWTEQKGFQRVDDESYFGDWSAYAQRPSGDSDSQPRASRVYHDGGEQIRAFEFYWRETENSYGGGVRLKNSNGDYELGVATDNPAWVIDDANGQREPATGEGGYSHWVRFLVVFDWSAGTFSVDFESYGPDEATYSESDIPLKQGVDVETVELWNYHVVGGWGDGALEMWWDGISTYTQNGGDLPPQYSLNYTNGYTKADTNISNARGGFSIAVRFALDGTANSKQSLVGAGQHLLQIEDLSSGGSYRAWSHTNGPSESALPSSDFVSGDVHEVVWTYDYGTDTGDFYHDGEKIKTYTENHLDDIEQIGTVETGSWSDGERRLQGKIDTVRIYDRKLSDAEALDVLGASPPTAGLLIKYDYDGGPSNTSLEDKSPNGWDGDFANSPEWAPPLSRVKKTLSDLKNGEAYVTRASIFTDDTEVFDE</sequence>
<reference evidence="2 3" key="1">
    <citation type="journal article" date="2014" name="PLoS Genet.">
        <title>Phylogenetically driven sequencing of extremely halophilic archaea reveals strategies for static and dynamic osmo-response.</title>
        <authorList>
            <person name="Becker E.A."/>
            <person name="Seitzer P.M."/>
            <person name="Tritt A."/>
            <person name="Larsen D."/>
            <person name="Krusor M."/>
            <person name="Yao A.I."/>
            <person name="Wu D."/>
            <person name="Madern D."/>
            <person name="Eisen J.A."/>
            <person name="Darling A.E."/>
            <person name="Facciotti M.T."/>
        </authorList>
    </citation>
    <scope>NUCLEOTIDE SEQUENCE [LARGE SCALE GENOMIC DNA]</scope>
    <source>
        <strain evidence="2 3">DSM 10284</strain>
    </source>
</reference>
<accession>M0EMI2</accession>
<feature type="compositionally biased region" description="Gly residues" evidence="1">
    <location>
        <begin position="136"/>
        <end position="149"/>
    </location>
</feature>
<gene>
    <name evidence="2" type="ORF">C464_06180</name>
</gene>
<organism evidence="2 3">
    <name type="scientific">Halorubrum coriense DSM 10284</name>
    <dbReference type="NCBI Taxonomy" id="1227466"/>
    <lineage>
        <taxon>Archaea</taxon>
        <taxon>Methanobacteriati</taxon>
        <taxon>Methanobacteriota</taxon>
        <taxon>Stenosarchaea group</taxon>
        <taxon>Halobacteria</taxon>
        <taxon>Halobacteriales</taxon>
        <taxon>Haloferacaceae</taxon>
        <taxon>Halorubrum</taxon>
    </lineage>
</organism>
<feature type="region of interest" description="Disordered" evidence="1">
    <location>
        <begin position="335"/>
        <end position="358"/>
    </location>
</feature>
<keyword evidence="3" id="KW-1185">Reference proteome</keyword>
<proteinExistence type="predicted"/>
<dbReference type="InterPro" id="IPR013783">
    <property type="entry name" value="Ig-like_fold"/>
</dbReference>
<protein>
    <recommendedName>
        <fullName evidence="4">Fibronectin type-III domain-containing protein</fullName>
    </recommendedName>
</protein>
<dbReference type="InterPro" id="IPR036116">
    <property type="entry name" value="FN3_sf"/>
</dbReference>
<evidence type="ECO:0000313" key="2">
    <source>
        <dbReference type="EMBL" id="ELZ48976.1"/>
    </source>
</evidence>
<feature type="compositionally biased region" description="Low complexity" evidence="1">
    <location>
        <begin position="286"/>
        <end position="310"/>
    </location>
</feature>
<feature type="region of interest" description="Disordered" evidence="1">
    <location>
        <begin position="278"/>
        <end position="310"/>
    </location>
</feature>
<dbReference type="Pfam" id="PF13385">
    <property type="entry name" value="Laminin_G_3"/>
    <property type="match status" value="1"/>
</dbReference>
<dbReference type="OrthoDB" id="275800at2157"/>
<dbReference type="PATRIC" id="fig|1227466.3.peg.1246"/>
<evidence type="ECO:0000313" key="3">
    <source>
        <dbReference type="Proteomes" id="UP000011509"/>
    </source>
</evidence>
<feature type="region of interest" description="Disordered" evidence="1">
    <location>
        <begin position="64"/>
        <end position="83"/>
    </location>
</feature>
<dbReference type="RefSeq" id="WP_006112742.1">
    <property type="nucleotide sequence ID" value="NZ_AOJL01000026.1"/>
</dbReference>
<dbReference type="EMBL" id="AOJL01000026">
    <property type="protein sequence ID" value="ELZ48976.1"/>
    <property type="molecule type" value="Genomic_DNA"/>
</dbReference>